<proteinExistence type="predicted"/>
<accession>A0A5C5ZZX3</accession>
<gene>
    <name evidence="1" type="ORF">Pla100_46270</name>
</gene>
<evidence type="ECO:0000313" key="2">
    <source>
        <dbReference type="Proteomes" id="UP000316213"/>
    </source>
</evidence>
<dbReference type="EMBL" id="SJPM01000011">
    <property type="protein sequence ID" value="TWT92607.1"/>
    <property type="molecule type" value="Genomic_DNA"/>
</dbReference>
<evidence type="ECO:0000313" key="1">
    <source>
        <dbReference type="EMBL" id="TWT92607.1"/>
    </source>
</evidence>
<reference evidence="1 2" key="1">
    <citation type="submission" date="2019-02" db="EMBL/GenBank/DDBJ databases">
        <title>Deep-cultivation of Planctomycetes and their phenomic and genomic characterization uncovers novel biology.</title>
        <authorList>
            <person name="Wiegand S."/>
            <person name="Jogler M."/>
            <person name="Boedeker C."/>
            <person name="Pinto D."/>
            <person name="Vollmers J."/>
            <person name="Rivas-Marin E."/>
            <person name="Kohn T."/>
            <person name="Peeters S.H."/>
            <person name="Heuer A."/>
            <person name="Rast P."/>
            <person name="Oberbeckmann S."/>
            <person name="Bunk B."/>
            <person name="Jeske O."/>
            <person name="Meyerdierks A."/>
            <person name="Storesund J.E."/>
            <person name="Kallscheuer N."/>
            <person name="Luecker S."/>
            <person name="Lage O.M."/>
            <person name="Pohl T."/>
            <person name="Merkel B.J."/>
            <person name="Hornburger P."/>
            <person name="Mueller R.-W."/>
            <person name="Bruemmer F."/>
            <person name="Labrenz M."/>
            <person name="Spormann A.M."/>
            <person name="Op Den Camp H."/>
            <person name="Overmann J."/>
            <person name="Amann R."/>
            <person name="Jetten M.S.M."/>
            <person name="Mascher T."/>
            <person name="Medema M.H."/>
            <person name="Devos D.P."/>
            <person name="Kaster A.-K."/>
            <person name="Ovreas L."/>
            <person name="Rohde M."/>
            <person name="Galperin M.Y."/>
            <person name="Jogler C."/>
        </authorList>
    </citation>
    <scope>NUCLEOTIDE SEQUENCE [LARGE SCALE GENOMIC DNA]</scope>
    <source>
        <strain evidence="1 2">Pla100</strain>
    </source>
</reference>
<protein>
    <recommendedName>
        <fullName evidence="3">DUF4303 domain-containing protein</fullName>
    </recommendedName>
</protein>
<keyword evidence="2" id="KW-1185">Reference proteome</keyword>
<evidence type="ECO:0008006" key="3">
    <source>
        <dbReference type="Google" id="ProtNLM"/>
    </source>
</evidence>
<name>A0A5C5ZZX3_9BACT</name>
<organism evidence="1 2">
    <name type="scientific">Neorhodopirellula pilleata</name>
    <dbReference type="NCBI Taxonomy" id="2714738"/>
    <lineage>
        <taxon>Bacteria</taxon>
        <taxon>Pseudomonadati</taxon>
        <taxon>Planctomycetota</taxon>
        <taxon>Planctomycetia</taxon>
        <taxon>Pirellulales</taxon>
        <taxon>Pirellulaceae</taxon>
        <taxon>Neorhodopirellula</taxon>
    </lineage>
</organism>
<dbReference type="OrthoDB" id="9554406at2"/>
<comment type="caution">
    <text evidence="1">The sequence shown here is derived from an EMBL/GenBank/DDBJ whole genome shotgun (WGS) entry which is preliminary data.</text>
</comment>
<dbReference type="AlphaFoldDB" id="A0A5C5ZZX3"/>
<dbReference type="Proteomes" id="UP000316213">
    <property type="component" value="Unassembled WGS sequence"/>
</dbReference>
<dbReference type="RefSeq" id="WP_146580275.1">
    <property type="nucleotide sequence ID" value="NZ_SJPM01000011.1"/>
</dbReference>
<sequence>MDLPAARGRLATLILDGLGAGERRARSELSPETLYATVLYSASGFRGLVVAVNTREALDRTAGNRTGVDAGLLEMLKDHPDLLAKAVASSTPEPDVCVCDWEYVYSDLPHEDAEKLIDDLYEYFYELDWEPEPISDWFLETVSIAVQEFARSLPQNNGLLLGLQFSDPSVAETRMMEGISEMVNSPFWHAKVMAACNVLRETS</sequence>